<gene>
    <name evidence="1" type="ORF">JOC49_002331</name>
</gene>
<organism evidence="1 2">
    <name type="scientific">Fusibacter tunisiensis</name>
    <dbReference type="NCBI Taxonomy" id="1008308"/>
    <lineage>
        <taxon>Bacteria</taxon>
        <taxon>Bacillati</taxon>
        <taxon>Bacillota</taxon>
        <taxon>Clostridia</taxon>
        <taxon>Eubacteriales</taxon>
        <taxon>Eubacteriales Family XII. Incertae Sedis</taxon>
        <taxon>Fusibacter</taxon>
    </lineage>
</organism>
<keyword evidence="2" id="KW-1185">Reference proteome</keyword>
<dbReference type="RefSeq" id="WP_204665197.1">
    <property type="nucleotide sequence ID" value="NZ_JAFBDT010000029.1"/>
</dbReference>
<comment type="caution">
    <text evidence="1">The sequence shown here is derived from an EMBL/GenBank/DDBJ whole genome shotgun (WGS) entry which is preliminary data.</text>
</comment>
<dbReference type="EMBL" id="JAFBDT010000029">
    <property type="protein sequence ID" value="MBM7562770.1"/>
    <property type="molecule type" value="Genomic_DNA"/>
</dbReference>
<name>A0ABS2MTQ6_9FIRM</name>
<protein>
    <recommendedName>
        <fullName evidence="3">HEPN domain-containing protein</fullName>
    </recommendedName>
</protein>
<evidence type="ECO:0008006" key="3">
    <source>
        <dbReference type="Google" id="ProtNLM"/>
    </source>
</evidence>
<dbReference type="Proteomes" id="UP000767854">
    <property type="component" value="Unassembled WGS sequence"/>
</dbReference>
<accession>A0ABS2MTQ6</accession>
<reference evidence="1 2" key="1">
    <citation type="submission" date="2021-01" db="EMBL/GenBank/DDBJ databases">
        <title>Genomic Encyclopedia of Type Strains, Phase IV (KMG-IV): sequencing the most valuable type-strain genomes for metagenomic binning, comparative biology and taxonomic classification.</title>
        <authorList>
            <person name="Goeker M."/>
        </authorList>
    </citation>
    <scope>NUCLEOTIDE SEQUENCE [LARGE SCALE GENOMIC DNA]</scope>
    <source>
        <strain evidence="1 2">DSM 24436</strain>
    </source>
</reference>
<evidence type="ECO:0000313" key="2">
    <source>
        <dbReference type="Proteomes" id="UP000767854"/>
    </source>
</evidence>
<evidence type="ECO:0000313" key="1">
    <source>
        <dbReference type="EMBL" id="MBM7562770.1"/>
    </source>
</evidence>
<proteinExistence type="predicted"/>
<sequence>MKLLDNGLDSFKKAITKLNNLDKISDKEYEYVLKDIVINFHHALETLLKYLVLKKNKYLVYASPEDVFRKNVEERLGKKIKNNHNTIQFIDALNAVLVLYNVDFSEIEYNKIKTLNNYRNSLTHFEYEFSKHEIEHLIALILPTTINIFSEISEFKEFLIANSIESNTKPLLLRTDLWALEVFVELKDGFELSQSIMKNKTSLDTNIISKYFKERNTDFVYVDCPFCSNKSFIKTGTILESGKEIGYVGHCELCTLLLSKEQAQFLSMHTTDYKEFINQISKLEYKLVRKLFISRSADNSISANEIDIIRSLYIRLKDSIDEIFIRMLDDILDYIREIIGEYYFNQNINGDYEFGSKLINGEELNEEISGVDYIEYISDTHMYKEYIYKIINTIELYMEISGNSNDALSKQIEEKSTTFMTLIYPNPHWDNEDEEGEVSIEVALTIEELFRYIDDND</sequence>